<accession>A0A193LJG0</accession>
<evidence type="ECO:0000313" key="2">
    <source>
        <dbReference type="Proteomes" id="UP000092695"/>
    </source>
</evidence>
<dbReference type="RefSeq" id="WP_068617955.1">
    <property type="nucleotide sequence ID" value="NZ_CP016268.1"/>
</dbReference>
<dbReference type="STRING" id="1548547.BA177_16295"/>
<sequence>MDQVRGQPPEHSVGGAFAAYSGVLADRYALPVVVSGVHAHHGWAVSRVGDFWQLTLITCSDFATTIAVLVEGALIRSQHPKYLNSAIDSYSIR</sequence>
<keyword evidence="2" id="KW-1185">Reference proteome</keyword>
<dbReference type="Proteomes" id="UP000092695">
    <property type="component" value="Chromosome"/>
</dbReference>
<dbReference type="EMBL" id="CP016268">
    <property type="protein sequence ID" value="ANO52534.1"/>
    <property type="molecule type" value="Genomic_DNA"/>
</dbReference>
<proteinExistence type="predicted"/>
<protein>
    <submittedName>
        <fullName evidence="1">Uncharacterized protein</fullName>
    </submittedName>
</protein>
<dbReference type="AlphaFoldDB" id="A0A193LJG0"/>
<evidence type="ECO:0000313" key="1">
    <source>
        <dbReference type="EMBL" id="ANO52534.1"/>
    </source>
</evidence>
<organism evidence="1 2">
    <name type="scientific">Woeseia oceani</name>
    <dbReference type="NCBI Taxonomy" id="1548547"/>
    <lineage>
        <taxon>Bacteria</taxon>
        <taxon>Pseudomonadati</taxon>
        <taxon>Pseudomonadota</taxon>
        <taxon>Gammaproteobacteria</taxon>
        <taxon>Woeseiales</taxon>
        <taxon>Woeseiaceae</taxon>
        <taxon>Woeseia</taxon>
    </lineage>
</organism>
<reference evidence="1 2" key="1">
    <citation type="submission" date="2016-06" db="EMBL/GenBank/DDBJ databases">
        <title>Complete genome sequence of a deep-branching marine Gamma Proteobacterium Woeseia oceani type strain XK5.</title>
        <authorList>
            <person name="Mu D."/>
            <person name="Du Z."/>
        </authorList>
    </citation>
    <scope>NUCLEOTIDE SEQUENCE [LARGE SCALE GENOMIC DNA]</scope>
    <source>
        <strain evidence="1 2">XK5</strain>
    </source>
</reference>
<name>A0A193LJG0_9GAMM</name>
<gene>
    <name evidence="1" type="ORF">BA177_16295</name>
</gene>
<dbReference type="KEGG" id="woc:BA177_16295"/>